<dbReference type="EMBL" id="AFUN01000035">
    <property type="protein sequence ID" value="EGR96641.1"/>
    <property type="molecule type" value="Genomic_DNA"/>
</dbReference>
<accession>F9NWQ7</accession>
<gene>
    <name evidence="1" type="ORF">HMPREF1162_1425</name>
</gene>
<sequence>MRYSNHVDHGRLARRVFEWHRHTHEDNQECSHKVRHDAVTEQGFTNPWDVIRLDPRLLIGLGGTRTVVGVR</sequence>
<dbReference type="Proteomes" id="UP000007832">
    <property type="component" value="Unassembled WGS sequence"/>
</dbReference>
<evidence type="ECO:0000313" key="2">
    <source>
        <dbReference type="Proteomes" id="UP000007832"/>
    </source>
</evidence>
<protein>
    <submittedName>
        <fullName evidence="1">Uncharacterized protein</fullName>
    </submittedName>
</protein>
<evidence type="ECO:0000313" key="1">
    <source>
        <dbReference type="EMBL" id="EGR96641.1"/>
    </source>
</evidence>
<name>F9NWQ7_9ACTN</name>
<dbReference type="AlphaFoldDB" id="F9NWQ7"/>
<comment type="caution">
    <text evidence="1">The sequence shown here is derived from an EMBL/GenBank/DDBJ whole genome shotgun (WGS) entry which is preliminary data.</text>
</comment>
<reference evidence="1 2" key="1">
    <citation type="submission" date="2011-07" db="EMBL/GenBank/DDBJ databases">
        <title>Genome Sequence of Propionibacterium acnes SK182B-JCVI.</title>
        <authorList>
            <person name="Durkin A.S."/>
            <person name="Madupu R."/>
            <person name="Hostetler J."/>
            <person name="Radune D."/>
            <person name="Torralba M."/>
            <person name="Methe B."/>
            <person name="Sutton G."/>
            <person name="Strausberg R.L."/>
            <person name="Nelson K.E."/>
        </authorList>
    </citation>
    <scope>NUCLEOTIDE SEQUENCE [LARGE SCALE GENOMIC DNA]</scope>
    <source>
        <strain evidence="1 2">SK182B-JCVI</strain>
    </source>
</reference>
<proteinExistence type="predicted"/>
<organism evidence="1 2">
    <name type="scientific">[Propionibacterium] namnetense SK182B-JCVI</name>
    <dbReference type="NCBI Taxonomy" id="1051006"/>
    <lineage>
        <taxon>Bacteria</taxon>
        <taxon>Bacillati</taxon>
        <taxon>Actinomycetota</taxon>
        <taxon>Actinomycetes</taxon>
        <taxon>Propionibacteriales</taxon>
        <taxon>Propionibacteriaceae</taxon>
        <taxon>Cutibacterium</taxon>
    </lineage>
</organism>